<dbReference type="EMBL" id="JBHSXX010000001">
    <property type="protein sequence ID" value="MFC6867572.1"/>
    <property type="molecule type" value="Genomic_DNA"/>
</dbReference>
<protein>
    <recommendedName>
        <fullName evidence="2">Terminase small subunit actinomycetes phage-type domain-containing protein</fullName>
    </recommendedName>
</protein>
<gene>
    <name evidence="3" type="ORF">ACFQGD_10460</name>
</gene>
<comment type="caution">
    <text evidence="3">The sequence shown here is derived from an EMBL/GenBank/DDBJ whole genome shotgun (WGS) entry which is preliminary data.</text>
</comment>
<evidence type="ECO:0000313" key="4">
    <source>
        <dbReference type="Proteomes" id="UP001596337"/>
    </source>
</evidence>
<dbReference type="InterPro" id="IPR057630">
    <property type="entry name" value="Terminase_6"/>
</dbReference>
<dbReference type="Proteomes" id="UP001596337">
    <property type="component" value="Unassembled WGS sequence"/>
</dbReference>
<feature type="compositionally biased region" description="Basic and acidic residues" evidence="1">
    <location>
        <begin position="68"/>
        <end position="79"/>
    </location>
</feature>
<sequence length="100" mass="10580">MRQEVEQAIETLDLDTADAAVAELARTYAAAIDNDGPIDTLGPRLLQALDALGLTPKARARSAQAKGASDDQPTRDPLDELRQRRAARVNGTAAVDTTAP</sequence>
<dbReference type="Pfam" id="PF23931">
    <property type="entry name" value="Terminase_6"/>
    <property type="match status" value="1"/>
</dbReference>
<evidence type="ECO:0000313" key="3">
    <source>
        <dbReference type="EMBL" id="MFC6867572.1"/>
    </source>
</evidence>
<accession>A0ABW2BZ62</accession>
<dbReference type="RefSeq" id="WP_345400011.1">
    <property type="nucleotide sequence ID" value="NZ_BAABLA010000096.1"/>
</dbReference>
<evidence type="ECO:0000259" key="2">
    <source>
        <dbReference type="Pfam" id="PF23931"/>
    </source>
</evidence>
<reference evidence="4" key="1">
    <citation type="journal article" date="2019" name="Int. J. Syst. Evol. Microbiol.">
        <title>The Global Catalogue of Microorganisms (GCM) 10K type strain sequencing project: providing services to taxonomists for standard genome sequencing and annotation.</title>
        <authorList>
            <consortium name="The Broad Institute Genomics Platform"/>
            <consortium name="The Broad Institute Genome Sequencing Center for Infectious Disease"/>
            <person name="Wu L."/>
            <person name="Ma J."/>
        </authorList>
    </citation>
    <scope>NUCLEOTIDE SEQUENCE [LARGE SCALE GENOMIC DNA]</scope>
    <source>
        <strain evidence="4">KCTC 32255</strain>
    </source>
</reference>
<organism evidence="3 4">
    <name type="scientific">Haloechinothrix salitolerans</name>
    <dbReference type="NCBI Taxonomy" id="926830"/>
    <lineage>
        <taxon>Bacteria</taxon>
        <taxon>Bacillati</taxon>
        <taxon>Actinomycetota</taxon>
        <taxon>Actinomycetes</taxon>
        <taxon>Pseudonocardiales</taxon>
        <taxon>Pseudonocardiaceae</taxon>
        <taxon>Haloechinothrix</taxon>
    </lineage>
</organism>
<keyword evidence="4" id="KW-1185">Reference proteome</keyword>
<feature type="region of interest" description="Disordered" evidence="1">
    <location>
        <begin position="57"/>
        <end position="79"/>
    </location>
</feature>
<feature type="domain" description="Terminase small subunit actinomycetes phage-type" evidence="2">
    <location>
        <begin position="5"/>
        <end position="88"/>
    </location>
</feature>
<name>A0ABW2BZ62_9PSEU</name>
<proteinExistence type="predicted"/>
<evidence type="ECO:0000256" key="1">
    <source>
        <dbReference type="SAM" id="MobiDB-lite"/>
    </source>
</evidence>